<dbReference type="Gene3D" id="1.10.10.10">
    <property type="entry name" value="Winged helix-like DNA-binding domain superfamily/Winged helix DNA-binding domain"/>
    <property type="match status" value="1"/>
</dbReference>
<reference evidence="5 6" key="1">
    <citation type="submission" date="2021-01" db="EMBL/GenBank/DDBJ databases">
        <title>Whole genome shotgun sequence of Planotetraspora phitsanulokensis NBRC 104273.</title>
        <authorList>
            <person name="Komaki H."/>
            <person name="Tamura T."/>
        </authorList>
    </citation>
    <scope>NUCLEOTIDE SEQUENCE [LARGE SCALE GENOMIC DNA]</scope>
    <source>
        <strain evidence="5 6">NBRC 104273</strain>
    </source>
</reference>
<keyword evidence="3" id="KW-0804">Transcription</keyword>
<sequence>MPTSRSYGDACGIARALDVVGERWALLVVRELLLGPQRFSDLRRALPGASSNIVADRLRELEGHGVIMRRRLPPPAGSQVYELSERGRELEPAILALGVWGVRVPFPPGPTTLSATSVLLYLRSAGRPDPASAPAVIRLELSGNVWTVRAAGGRVDVTPGEPAQADASLRADPKTFNDLLDDPAGLDAAVTGGSVDATGDLRALSLLLRSVADQASAASQGAC</sequence>
<dbReference type="SUPFAM" id="SSF55718">
    <property type="entry name" value="SCP-like"/>
    <property type="match status" value="1"/>
</dbReference>
<evidence type="ECO:0000256" key="3">
    <source>
        <dbReference type="ARBA" id="ARBA00023163"/>
    </source>
</evidence>
<keyword evidence="1" id="KW-0805">Transcription regulation</keyword>
<accession>A0A8J3XHF8</accession>
<keyword evidence="2" id="KW-0238">DNA-binding</keyword>
<evidence type="ECO:0000313" key="5">
    <source>
        <dbReference type="EMBL" id="GII41090.1"/>
    </source>
</evidence>
<dbReference type="Proteomes" id="UP000622547">
    <property type="component" value="Unassembled WGS sequence"/>
</dbReference>
<dbReference type="InterPro" id="IPR036388">
    <property type="entry name" value="WH-like_DNA-bd_sf"/>
</dbReference>
<dbReference type="PANTHER" id="PTHR33204">
    <property type="entry name" value="TRANSCRIPTIONAL REGULATOR, MARR FAMILY"/>
    <property type="match status" value="1"/>
</dbReference>
<dbReference type="AlphaFoldDB" id="A0A8J3XHF8"/>
<name>A0A8J3XHF8_9ACTN</name>
<dbReference type="InterPro" id="IPR036527">
    <property type="entry name" value="SCP2_sterol-bd_dom_sf"/>
</dbReference>
<organism evidence="5 6">
    <name type="scientific">Planotetraspora phitsanulokensis</name>
    <dbReference type="NCBI Taxonomy" id="575192"/>
    <lineage>
        <taxon>Bacteria</taxon>
        <taxon>Bacillati</taxon>
        <taxon>Actinomycetota</taxon>
        <taxon>Actinomycetes</taxon>
        <taxon>Streptosporangiales</taxon>
        <taxon>Streptosporangiaceae</taxon>
        <taxon>Planotetraspora</taxon>
    </lineage>
</organism>
<dbReference type="RefSeq" id="WP_204076567.1">
    <property type="nucleotide sequence ID" value="NZ_BAABHI010000042.1"/>
</dbReference>
<dbReference type="SUPFAM" id="SSF46785">
    <property type="entry name" value="Winged helix' DNA-binding domain"/>
    <property type="match status" value="1"/>
</dbReference>
<keyword evidence="6" id="KW-1185">Reference proteome</keyword>
<gene>
    <name evidence="5" type="ORF">Pph01_60930</name>
</gene>
<feature type="domain" description="HTH hxlR-type" evidence="4">
    <location>
        <begin position="11"/>
        <end position="109"/>
    </location>
</feature>
<comment type="caution">
    <text evidence="5">The sequence shown here is derived from an EMBL/GenBank/DDBJ whole genome shotgun (WGS) entry which is preliminary data.</text>
</comment>
<dbReference type="InterPro" id="IPR036390">
    <property type="entry name" value="WH_DNA-bd_sf"/>
</dbReference>
<dbReference type="InterPro" id="IPR003033">
    <property type="entry name" value="SCP2_sterol-bd_dom"/>
</dbReference>
<evidence type="ECO:0000259" key="4">
    <source>
        <dbReference type="PROSITE" id="PS51118"/>
    </source>
</evidence>
<evidence type="ECO:0000256" key="2">
    <source>
        <dbReference type="ARBA" id="ARBA00023125"/>
    </source>
</evidence>
<evidence type="ECO:0000313" key="6">
    <source>
        <dbReference type="Proteomes" id="UP000622547"/>
    </source>
</evidence>
<dbReference type="InterPro" id="IPR002577">
    <property type="entry name" value="HTH_HxlR"/>
</dbReference>
<protein>
    <submittedName>
        <fullName evidence="5">HxlR family transcriptional regulator</fullName>
    </submittedName>
</protein>
<proteinExistence type="predicted"/>
<dbReference type="EMBL" id="BOOP01000030">
    <property type="protein sequence ID" value="GII41090.1"/>
    <property type="molecule type" value="Genomic_DNA"/>
</dbReference>
<dbReference type="Pfam" id="PF02036">
    <property type="entry name" value="SCP2"/>
    <property type="match status" value="1"/>
</dbReference>
<dbReference type="GO" id="GO:0003677">
    <property type="term" value="F:DNA binding"/>
    <property type="evidence" value="ECO:0007669"/>
    <property type="project" value="UniProtKB-KW"/>
</dbReference>
<dbReference type="PROSITE" id="PS51118">
    <property type="entry name" value="HTH_HXLR"/>
    <property type="match status" value="1"/>
</dbReference>
<dbReference type="Gene3D" id="3.30.1050.10">
    <property type="entry name" value="SCP2 sterol-binding domain"/>
    <property type="match status" value="1"/>
</dbReference>
<evidence type="ECO:0000256" key="1">
    <source>
        <dbReference type="ARBA" id="ARBA00023015"/>
    </source>
</evidence>
<dbReference type="PANTHER" id="PTHR33204:SF18">
    <property type="entry name" value="TRANSCRIPTIONAL REGULATORY PROTEIN"/>
    <property type="match status" value="1"/>
</dbReference>
<dbReference type="Pfam" id="PF01638">
    <property type="entry name" value="HxlR"/>
    <property type="match status" value="1"/>
</dbReference>